<gene>
    <name evidence="2" type="ORF">J2W56_004262</name>
</gene>
<evidence type="ECO:0000313" key="2">
    <source>
        <dbReference type="EMBL" id="MDR7170511.1"/>
    </source>
</evidence>
<dbReference type="Proteomes" id="UP001251217">
    <property type="component" value="Unassembled WGS sequence"/>
</dbReference>
<reference evidence="2 3" key="1">
    <citation type="submission" date="2023-07" db="EMBL/GenBank/DDBJ databases">
        <title>Sorghum-associated microbial communities from plants grown in Nebraska, USA.</title>
        <authorList>
            <person name="Schachtman D."/>
        </authorList>
    </citation>
    <scope>NUCLEOTIDE SEQUENCE [LARGE SCALE GENOMIC DNA]</scope>
    <source>
        <strain evidence="2 3">4272</strain>
    </source>
</reference>
<dbReference type="EMBL" id="JAVDWW010000006">
    <property type="protein sequence ID" value="MDR7170511.1"/>
    <property type="molecule type" value="Genomic_DNA"/>
</dbReference>
<evidence type="ECO:0000256" key="1">
    <source>
        <dbReference type="SAM" id="Phobius"/>
    </source>
</evidence>
<accession>A0ABU1XIZ6</accession>
<evidence type="ECO:0000313" key="3">
    <source>
        <dbReference type="Proteomes" id="UP001251217"/>
    </source>
</evidence>
<organism evidence="2 3">
    <name type="scientific">Nocardia kruczakiae</name>
    <dbReference type="NCBI Taxonomy" id="261477"/>
    <lineage>
        <taxon>Bacteria</taxon>
        <taxon>Bacillati</taxon>
        <taxon>Actinomycetota</taxon>
        <taxon>Actinomycetes</taxon>
        <taxon>Mycobacteriales</taxon>
        <taxon>Nocardiaceae</taxon>
        <taxon>Nocardia</taxon>
    </lineage>
</organism>
<sequence length="255" mass="27684">MVSKEKFEEKRWQYWVRIAVIPIAVIPLLTALIGAYISHKKIWPPDPPNSCTAAQDGSQAGWGPDRVTVGNGPYEFASQPSFNVDRENPVVGDERNFFGVKEGSYTDAGQWASHLQVRPGATYLFRTYMHNGANESPENIARNTRLTIDLPTCAGTSIAVRSEISASNTVPDRVWSTVVLHSPVRFALEFVPGSGRLYNNAAPKRDGILGIPVPDRVATSDGVLIGSGAVLDGNFGGNYQNVGYQTIEVRVVAAP</sequence>
<keyword evidence="1" id="KW-0812">Transmembrane</keyword>
<comment type="caution">
    <text evidence="2">The sequence shown here is derived from an EMBL/GenBank/DDBJ whole genome shotgun (WGS) entry which is preliminary data.</text>
</comment>
<keyword evidence="1" id="KW-1133">Transmembrane helix</keyword>
<feature type="transmembrane region" description="Helical" evidence="1">
    <location>
        <begin position="14"/>
        <end position="37"/>
    </location>
</feature>
<keyword evidence="1" id="KW-0472">Membrane</keyword>
<protein>
    <submittedName>
        <fullName evidence="2">Uncharacterized protein</fullName>
    </submittedName>
</protein>
<dbReference type="RefSeq" id="WP_310404506.1">
    <property type="nucleotide sequence ID" value="NZ_JAVDWW010000006.1"/>
</dbReference>
<proteinExistence type="predicted"/>
<name>A0ABU1XIZ6_9NOCA</name>
<keyword evidence="3" id="KW-1185">Reference proteome</keyword>